<name>A0A4Y9G1D0_9MICO</name>
<dbReference type="Pfam" id="PF14257">
    <property type="entry name" value="DUF4349"/>
    <property type="match status" value="1"/>
</dbReference>
<accession>A0A4Y9G1D0</accession>
<evidence type="ECO:0000256" key="2">
    <source>
        <dbReference type="SAM" id="MobiDB-lite"/>
    </source>
</evidence>
<keyword evidence="6" id="KW-1185">Reference proteome</keyword>
<feature type="coiled-coil region" evidence="1">
    <location>
        <begin position="221"/>
        <end position="285"/>
    </location>
</feature>
<dbReference type="RefSeq" id="WP_135111929.1">
    <property type="nucleotide sequence ID" value="NZ_JADGLL010000001.1"/>
</dbReference>
<feature type="region of interest" description="Disordered" evidence="2">
    <location>
        <begin position="74"/>
        <end position="111"/>
    </location>
</feature>
<gene>
    <name evidence="5" type="ORF">E4U02_00010</name>
</gene>
<dbReference type="AlphaFoldDB" id="A0A4Y9G1D0"/>
<dbReference type="InterPro" id="IPR025645">
    <property type="entry name" value="DUF4349"/>
</dbReference>
<keyword evidence="1" id="KW-0175">Coiled coil</keyword>
<evidence type="ECO:0000313" key="5">
    <source>
        <dbReference type="EMBL" id="TFU34540.1"/>
    </source>
</evidence>
<keyword evidence="3" id="KW-0472">Membrane</keyword>
<protein>
    <submittedName>
        <fullName evidence="5">DUF4349 domain-containing protein</fullName>
    </submittedName>
</protein>
<dbReference type="Proteomes" id="UP000298358">
    <property type="component" value="Unassembled WGS sequence"/>
</dbReference>
<feature type="transmembrane region" description="Helical" evidence="3">
    <location>
        <begin position="48"/>
        <end position="70"/>
    </location>
</feature>
<sequence>MNTQRTTDHAGLPEVSDETLARMEARVFEAIDEERVTHTSRSRRRRRVWQAVGIAATFVVVGAVATPVVLQLGQGGSGATSADSAEVAPAAPEEQSAADGGGAEAVGPLSASTRDTVAQAADREIIRTGSASIVVDDAAAAAEAITQLTSEHDGWVEQLSIGADRSYTGETGDSTVWVPDDGGYISVRVPADELDPLMDSLDEIGEVASSRVQTQDVTSQAVDLRARIDAARASVDRLTELLAQSGSVGDLVEVETTLSERQAELESLESQLESLEGQVAMSTLSVSLLAEAPPVEPDPAGFGDGLETGWNGLLAVINGLVVALGFALPWLGVIAVAWLVVWLVLRLIRRRRESHTTG</sequence>
<evidence type="ECO:0000259" key="4">
    <source>
        <dbReference type="Pfam" id="PF14257"/>
    </source>
</evidence>
<feature type="transmembrane region" description="Helical" evidence="3">
    <location>
        <begin position="320"/>
        <end position="345"/>
    </location>
</feature>
<evidence type="ECO:0000313" key="6">
    <source>
        <dbReference type="Proteomes" id="UP000298358"/>
    </source>
</evidence>
<evidence type="ECO:0000256" key="1">
    <source>
        <dbReference type="SAM" id="Coils"/>
    </source>
</evidence>
<proteinExistence type="predicted"/>
<keyword evidence="3" id="KW-1133">Transmembrane helix</keyword>
<organism evidence="5 6">
    <name type="scientific">Microbacterium paludicola</name>
    <dbReference type="NCBI Taxonomy" id="300019"/>
    <lineage>
        <taxon>Bacteria</taxon>
        <taxon>Bacillati</taxon>
        <taxon>Actinomycetota</taxon>
        <taxon>Actinomycetes</taxon>
        <taxon>Micrococcales</taxon>
        <taxon>Microbacteriaceae</taxon>
        <taxon>Microbacterium</taxon>
    </lineage>
</organism>
<feature type="domain" description="DUF4349" evidence="4">
    <location>
        <begin position="123"/>
        <end position="342"/>
    </location>
</feature>
<reference evidence="5 6" key="1">
    <citation type="submission" date="2019-03" db="EMBL/GenBank/DDBJ databases">
        <title>Diversity of the mouse oral microbiome.</title>
        <authorList>
            <person name="Joseph S."/>
            <person name="Aduse-Opoku J."/>
            <person name="Curtis M."/>
            <person name="Wade W."/>
            <person name="Hashim A."/>
        </authorList>
    </citation>
    <scope>NUCLEOTIDE SEQUENCE [LARGE SCALE GENOMIC DNA]</scope>
    <source>
        <strain evidence="5 6">P1012</strain>
    </source>
</reference>
<dbReference type="OrthoDB" id="186919at2"/>
<evidence type="ECO:0000256" key="3">
    <source>
        <dbReference type="SAM" id="Phobius"/>
    </source>
</evidence>
<keyword evidence="3" id="KW-0812">Transmembrane</keyword>
<comment type="caution">
    <text evidence="5">The sequence shown here is derived from an EMBL/GenBank/DDBJ whole genome shotgun (WGS) entry which is preliminary data.</text>
</comment>
<dbReference type="EMBL" id="SPQB01000001">
    <property type="protein sequence ID" value="TFU34540.1"/>
    <property type="molecule type" value="Genomic_DNA"/>
</dbReference>